<dbReference type="HOGENOM" id="CLU_069623_3_0_5"/>
<dbReference type="PANTHER" id="PTHR33993:SF14">
    <property type="entry name" value="GB|AAF24581.1"/>
    <property type="match status" value="1"/>
</dbReference>
<evidence type="ECO:0000259" key="2">
    <source>
        <dbReference type="PROSITE" id="PS51819"/>
    </source>
</evidence>
<dbReference type="AlphaFoldDB" id="Q0G644"/>
<dbReference type="InterPro" id="IPR029068">
    <property type="entry name" value="Glyas_Bleomycin-R_OHBP_Dase"/>
</dbReference>
<organism evidence="3 4">
    <name type="scientific">Fulvimarina pelagi HTCC2506</name>
    <dbReference type="NCBI Taxonomy" id="314231"/>
    <lineage>
        <taxon>Bacteria</taxon>
        <taxon>Pseudomonadati</taxon>
        <taxon>Pseudomonadota</taxon>
        <taxon>Alphaproteobacteria</taxon>
        <taxon>Hyphomicrobiales</taxon>
        <taxon>Aurantimonadaceae</taxon>
        <taxon>Fulvimarina</taxon>
    </lineage>
</organism>
<evidence type="ECO:0000313" key="3">
    <source>
        <dbReference type="EMBL" id="EAU42870.1"/>
    </source>
</evidence>
<gene>
    <name evidence="3" type="ORF">FP2506_08511</name>
</gene>
<keyword evidence="4" id="KW-1185">Reference proteome</keyword>
<dbReference type="Proteomes" id="UP000004310">
    <property type="component" value="Unassembled WGS sequence"/>
</dbReference>
<dbReference type="InterPro" id="IPR037523">
    <property type="entry name" value="VOC_core"/>
</dbReference>
<feature type="domain" description="VOC" evidence="2">
    <location>
        <begin position="1"/>
        <end position="117"/>
    </location>
</feature>
<dbReference type="eggNOG" id="COG3324">
    <property type="taxonomic scope" value="Bacteria"/>
</dbReference>
<accession>Q0G644</accession>
<dbReference type="PANTHER" id="PTHR33993">
    <property type="entry name" value="GLYOXALASE-RELATED"/>
    <property type="match status" value="1"/>
</dbReference>
<reference evidence="3 4" key="1">
    <citation type="journal article" date="2010" name="J. Bacteriol.">
        <title>Genome sequence of Fulvimarina pelagi HTCC2506T, a Mn(II)-oxidizing alphaproteobacterium possessing an aerobic anoxygenic photosynthetic gene cluster and Xanthorhodopsin.</title>
        <authorList>
            <person name="Kang I."/>
            <person name="Oh H.M."/>
            <person name="Lim S.I."/>
            <person name="Ferriera S."/>
            <person name="Giovannoni S.J."/>
            <person name="Cho J.C."/>
        </authorList>
    </citation>
    <scope>NUCLEOTIDE SEQUENCE [LARGE SCALE GENOMIC DNA]</scope>
    <source>
        <strain evidence="3 4">HTCC2506</strain>
    </source>
</reference>
<dbReference type="CDD" id="cd07247">
    <property type="entry name" value="SgaA_N_like"/>
    <property type="match status" value="2"/>
</dbReference>
<evidence type="ECO:0000256" key="1">
    <source>
        <dbReference type="SAM" id="MobiDB-lite"/>
    </source>
</evidence>
<comment type="caution">
    <text evidence="3">The sequence shown here is derived from an EMBL/GenBank/DDBJ whole genome shotgun (WGS) entry which is preliminary data.</text>
</comment>
<sequence length="251" mass="27246">MPIWYELLTSDQNAAQTYYAPILGWTISKPDMGPPGVDYRICAVGDSMIAGIMKLPDEAPMPPAWAVYFGVDDVDRTTAKAQSLGASVHMPPMDIPNVGRFAFLADPQGAVFYVMRGFSDEASQAFEPQSSGHCSWNELVTSDQTAALDFYNKLFGWEKLGVMPMGEMGDYTFIGAAGTRIGAMMTARDPAARPFWNFAFTVDDIDKAKDAVEAGGGTITHGPVELPEDSGWLIQSNDPQGAKLMYSGPRH</sequence>
<dbReference type="Gene3D" id="3.10.180.10">
    <property type="entry name" value="2,3-Dihydroxybiphenyl 1,2-Dioxygenase, domain 1"/>
    <property type="match status" value="2"/>
</dbReference>
<dbReference type="SUPFAM" id="SSF54593">
    <property type="entry name" value="Glyoxalase/Bleomycin resistance protein/Dihydroxybiphenyl dioxygenase"/>
    <property type="match status" value="2"/>
</dbReference>
<dbReference type="PROSITE" id="PS51819">
    <property type="entry name" value="VOC"/>
    <property type="match status" value="2"/>
</dbReference>
<dbReference type="EMBL" id="AATP01000001">
    <property type="protein sequence ID" value="EAU42870.1"/>
    <property type="molecule type" value="Genomic_DNA"/>
</dbReference>
<feature type="domain" description="VOC" evidence="2">
    <location>
        <begin position="130"/>
        <end position="249"/>
    </location>
</feature>
<protein>
    <recommendedName>
        <fullName evidence="2">VOC domain-containing protein</fullName>
    </recommendedName>
</protein>
<dbReference type="Pfam" id="PF00903">
    <property type="entry name" value="Glyoxalase"/>
    <property type="match status" value="2"/>
</dbReference>
<name>Q0G644_9HYPH</name>
<proteinExistence type="predicted"/>
<feature type="region of interest" description="Disordered" evidence="1">
    <location>
        <begin position="216"/>
        <end position="251"/>
    </location>
</feature>
<dbReference type="STRING" id="217511.GCA_001463845_00470"/>
<dbReference type="InterPro" id="IPR052164">
    <property type="entry name" value="Anthracycline_SecMetBiosynth"/>
</dbReference>
<evidence type="ECO:0000313" key="4">
    <source>
        <dbReference type="Proteomes" id="UP000004310"/>
    </source>
</evidence>
<dbReference type="InterPro" id="IPR004360">
    <property type="entry name" value="Glyas_Fos-R_dOase_dom"/>
</dbReference>